<reference evidence="5" key="2">
    <citation type="submission" date="2008-06" db="EMBL/GenBank/DDBJ databases">
        <authorList>
            <consortium name="FlyBase"/>
        </authorList>
    </citation>
    <scope>NUCLEOTIDE SEQUENCE</scope>
    <source>
        <strain evidence="5">Mixed</strain>
        <strain evidence="6">W501</strain>
    </source>
</reference>
<evidence type="ECO:0000259" key="4">
    <source>
        <dbReference type="PROSITE" id="PS50102"/>
    </source>
</evidence>
<dbReference type="Pfam" id="PF00076">
    <property type="entry name" value="RRM_1"/>
    <property type="match status" value="1"/>
</dbReference>
<name>B4Q474_DROSI</name>
<evidence type="ECO:0000313" key="5">
    <source>
        <dbReference type="EMBL" id="EDX04824.1"/>
    </source>
</evidence>
<dbReference type="STRING" id="7240.B4Q474"/>
<reference evidence="5 7" key="1">
    <citation type="journal article" date="2007" name="Nature">
        <title>Evolution of genes and genomes on the Drosophila phylogeny.</title>
        <authorList>
            <consortium name="Drosophila 12 Genomes Consortium"/>
            <person name="Clark A.G."/>
            <person name="Eisen M.B."/>
            <person name="Smith D.R."/>
            <person name="Bergman C.M."/>
            <person name="Oliver B."/>
            <person name="Markow T.A."/>
            <person name="Kaufman T.C."/>
            <person name="Kellis M."/>
            <person name="Gelbart W."/>
            <person name="Iyer V.N."/>
            <person name="Pollard D.A."/>
            <person name="Sackton T.B."/>
            <person name="Larracuente A.M."/>
            <person name="Singh N.D."/>
            <person name="Abad J.P."/>
            <person name="Abt D.N."/>
            <person name="Adryan B."/>
            <person name="Aguade M."/>
            <person name="Akashi H."/>
            <person name="Anderson W.W."/>
            <person name="Aquadro C.F."/>
            <person name="Ardell D.H."/>
            <person name="Arguello R."/>
            <person name="Artieri C.G."/>
            <person name="Barbash D.A."/>
            <person name="Barker D."/>
            <person name="Barsanti P."/>
            <person name="Batterham P."/>
            <person name="Batzoglou S."/>
            <person name="Begun D."/>
            <person name="Bhutkar A."/>
            <person name="Blanco E."/>
            <person name="Bosak S.A."/>
            <person name="Bradley R.K."/>
            <person name="Brand A.D."/>
            <person name="Brent M.R."/>
            <person name="Brooks A.N."/>
            <person name="Brown R.H."/>
            <person name="Butlin R.K."/>
            <person name="Caggese C."/>
            <person name="Calvi B.R."/>
            <person name="Bernardo de Carvalho A."/>
            <person name="Caspi A."/>
            <person name="Castrezana S."/>
            <person name="Celniker S.E."/>
            <person name="Chang J.L."/>
            <person name="Chapple C."/>
            <person name="Chatterji S."/>
            <person name="Chinwalla A."/>
            <person name="Civetta A."/>
            <person name="Clifton S.W."/>
            <person name="Comeron J.M."/>
            <person name="Costello J.C."/>
            <person name="Coyne J.A."/>
            <person name="Daub J."/>
            <person name="David R.G."/>
            <person name="Delcher A.L."/>
            <person name="Delehaunty K."/>
            <person name="Do C.B."/>
            <person name="Ebling H."/>
            <person name="Edwards K."/>
            <person name="Eickbush T."/>
            <person name="Evans J.D."/>
            <person name="Filipski A."/>
            <person name="Findeiss S."/>
            <person name="Freyhult E."/>
            <person name="Fulton L."/>
            <person name="Fulton R."/>
            <person name="Garcia A.C."/>
            <person name="Gardiner A."/>
            <person name="Garfield D.A."/>
            <person name="Garvin B.E."/>
            <person name="Gibson G."/>
            <person name="Gilbert D."/>
            <person name="Gnerre S."/>
            <person name="Godfrey J."/>
            <person name="Good R."/>
            <person name="Gotea V."/>
            <person name="Gravely B."/>
            <person name="Greenberg A.J."/>
            <person name="Griffiths-Jones S."/>
            <person name="Gross S."/>
            <person name="Guigo R."/>
            <person name="Gustafson E.A."/>
            <person name="Haerty W."/>
            <person name="Hahn M.W."/>
            <person name="Halligan D.L."/>
            <person name="Halpern A.L."/>
            <person name="Halter G.M."/>
            <person name="Han M.V."/>
            <person name="Heger A."/>
            <person name="Hillier L."/>
            <person name="Hinrichs A.S."/>
            <person name="Holmes I."/>
            <person name="Hoskins R.A."/>
            <person name="Hubisz M.J."/>
            <person name="Hultmark D."/>
            <person name="Huntley M.A."/>
            <person name="Jaffe D.B."/>
            <person name="Jagadeeshan S."/>
            <person name="Jeck W.R."/>
            <person name="Johnson J."/>
            <person name="Jones C.D."/>
            <person name="Jordan W.C."/>
            <person name="Karpen G.H."/>
            <person name="Kataoka E."/>
            <person name="Keightley P.D."/>
            <person name="Kheradpour P."/>
            <person name="Kirkness E.F."/>
            <person name="Koerich L.B."/>
            <person name="Kristiansen K."/>
            <person name="Kudrna D."/>
            <person name="Kulathinal R.J."/>
            <person name="Kumar S."/>
            <person name="Kwok R."/>
            <person name="Lander E."/>
            <person name="Langley C.H."/>
            <person name="Lapoint R."/>
            <person name="Lazzaro B.P."/>
            <person name="Lee S.J."/>
            <person name="Levesque L."/>
            <person name="Li R."/>
            <person name="Lin C.F."/>
            <person name="Lin M.F."/>
            <person name="Lindblad-Toh K."/>
            <person name="Llopart A."/>
            <person name="Long M."/>
            <person name="Low L."/>
            <person name="Lozovsky E."/>
            <person name="Lu J."/>
            <person name="Luo M."/>
            <person name="Machado C.A."/>
            <person name="Makalowski W."/>
            <person name="Marzo M."/>
            <person name="Matsuda M."/>
            <person name="Matzkin L."/>
            <person name="McAllister B."/>
            <person name="McBride C.S."/>
            <person name="McKernan B."/>
            <person name="McKernan K."/>
            <person name="Mendez-Lago M."/>
            <person name="Minx P."/>
            <person name="Mollenhauer M.U."/>
            <person name="Montooth K."/>
            <person name="Mount S.M."/>
            <person name="Mu X."/>
            <person name="Myers E."/>
            <person name="Negre B."/>
            <person name="Newfeld S."/>
            <person name="Nielsen R."/>
            <person name="Noor M.A."/>
            <person name="O'Grady P."/>
            <person name="Pachter L."/>
            <person name="Papaceit M."/>
            <person name="Parisi M.J."/>
            <person name="Parisi M."/>
            <person name="Parts L."/>
            <person name="Pedersen J.S."/>
            <person name="Pesole G."/>
            <person name="Phillippy A.M."/>
            <person name="Ponting C.P."/>
            <person name="Pop M."/>
            <person name="Porcelli D."/>
            <person name="Powell J.R."/>
            <person name="Prohaska S."/>
            <person name="Pruitt K."/>
            <person name="Puig M."/>
            <person name="Quesneville H."/>
            <person name="Ram K.R."/>
            <person name="Rand D."/>
            <person name="Rasmussen M.D."/>
            <person name="Reed L.K."/>
            <person name="Reenan R."/>
            <person name="Reily A."/>
            <person name="Remington K.A."/>
            <person name="Rieger T.T."/>
            <person name="Ritchie M.G."/>
            <person name="Robin C."/>
            <person name="Rogers Y.H."/>
            <person name="Rohde C."/>
            <person name="Rozas J."/>
            <person name="Rubenfield M.J."/>
            <person name="Ruiz A."/>
            <person name="Russo S."/>
            <person name="Salzberg S.L."/>
            <person name="Sanchez-Gracia A."/>
            <person name="Saranga D.J."/>
            <person name="Sato H."/>
            <person name="Schaeffer S.W."/>
            <person name="Schatz M.C."/>
            <person name="Schlenke T."/>
            <person name="Schwartz R."/>
            <person name="Segarra C."/>
            <person name="Singh R.S."/>
            <person name="Sirot L."/>
            <person name="Sirota M."/>
            <person name="Sisneros N.B."/>
            <person name="Smith C.D."/>
            <person name="Smith T.F."/>
            <person name="Spieth J."/>
            <person name="Stage D.E."/>
            <person name="Stark A."/>
            <person name="Stephan W."/>
            <person name="Strausberg R.L."/>
            <person name="Strempel S."/>
            <person name="Sturgill D."/>
            <person name="Sutton G."/>
            <person name="Sutton G.G."/>
            <person name="Tao W."/>
            <person name="Teichmann S."/>
            <person name="Tobari Y.N."/>
            <person name="Tomimura Y."/>
            <person name="Tsolas J.M."/>
            <person name="Valente V.L."/>
            <person name="Venter E."/>
            <person name="Venter J.C."/>
            <person name="Vicario S."/>
            <person name="Vieira F.G."/>
            <person name="Vilella A.J."/>
            <person name="Villasante A."/>
            <person name="Walenz B."/>
            <person name="Wang J."/>
            <person name="Wasserman M."/>
            <person name="Watts T."/>
            <person name="Wilson D."/>
            <person name="Wilson R.K."/>
            <person name="Wing R.A."/>
            <person name="Wolfner M.F."/>
            <person name="Wong A."/>
            <person name="Wong G.K."/>
            <person name="Wu C.I."/>
            <person name="Wu G."/>
            <person name="Yamamoto D."/>
            <person name="Yang H.P."/>
            <person name="Yang S.P."/>
            <person name="Yorke J.A."/>
            <person name="Yoshida K."/>
            <person name="Zdobnov E."/>
            <person name="Zhang P."/>
            <person name="Zhang Y."/>
            <person name="Zimin A.V."/>
            <person name="Baldwin J."/>
            <person name="Abdouelleil A."/>
            <person name="Abdulkadir J."/>
            <person name="Abebe A."/>
            <person name="Abera B."/>
            <person name="Abreu J."/>
            <person name="Acer S.C."/>
            <person name="Aftuck L."/>
            <person name="Alexander A."/>
            <person name="An P."/>
            <person name="Anderson E."/>
            <person name="Anderson S."/>
            <person name="Arachi H."/>
            <person name="Azer M."/>
            <person name="Bachantsang P."/>
            <person name="Barry A."/>
            <person name="Bayul T."/>
            <person name="Berlin A."/>
            <person name="Bessette D."/>
            <person name="Bloom T."/>
            <person name="Blye J."/>
            <person name="Boguslavskiy L."/>
            <person name="Bonnet C."/>
            <person name="Boukhgalter B."/>
            <person name="Bourzgui I."/>
            <person name="Brown A."/>
            <person name="Cahill P."/>
            <person name="Channer S."/>
            <person name="Cheshatsang Y."/>
            <person name="Chuda L."/>
            <person name="Citroen M."/>
            <person name="Collymore A."/>
            <person name="Cooke P."/>
            <person name="Costello M."/>
            <person name="D'Aco K."/>
            <person name="Daza R."/>
            <person name="De Haan G."/>
            <person name="DeGray S."/>
            <person name="DeMaso C."/>
            <person name="Dhargay N."/>
            <person name="Dooley K."/>
            <person name="Dooley E."/>
            <person name="Doricent M."/>
            <person name="Dorje P."/>
            <person name="Dorjee K."/>
            <person name="Dupes A."/>
            <person name="Elong R."/>
            <person name="Falk J."/>
            <person name="Farina A."/>
            <person name="Faro S."/>
            <person name="Ferguson D."/>
            <person name="Fisher S."/>
            <person name="Foley C.D."/>
            <person name="Franke A."/>
            <person name="Friedrich D."/>
            <person name="Gadbois L."/>
            <person name="Gearin G."/>
            <person name="Gearin C.R."/>
            <person name="Giannoukos G."/>
            <person name="Goode T."/>
            <person name="Graham J."/>
            <person name="Grandbois E."/>
            <person name="Grewal S."/>
            <person name="Gyaltsen K."/>
            <person name="Hafez N."/>
            <person name="Hagos B."/>
            <person name="Hall J."/>
            <person name="Henson C."/>
            <person name="Hollinger A."/>
            <person name="Honan T."/>
            <person name="Huard M.D."/>
            <person name="Hughes L."/>
            <person name="Hurhula B."/>
            <person name="Husby M.E."/>
            <person name="Kamat A."/>
            <person name="Kanga B."/>
            <person name="Kashin S."/>
            <person name="Khazanovich D."/>
            <person name="Kisner P."/>
            <person name="Lance K."/>
            <person name="Lara M."/>
            <person name="Lee W."/>
            <person name="Lennon N."/>
            <person name="Letendre F."/>
            <person name="LeVine R."/>
            <person name="Lipovsky A."/>
            <person name="Liu X."/>
            <person name="Liu J."/>
            <person name="Liu S."/>
            <person name="Lokyitsang T."/>
            <person name="Lokyitsang Y."/>
            <person name="Lubonja R."/>
            <person name="Lui A."/>
            <person name="MacDonald P."/>
            <person name="Magnisalis V."/>
            <person name="Maru K."/>
            <person name="Matthews C."/>
            <person name="McCusker W."/>
            <person name="McDonough S."/>
            <person name="Mehta T."/>
            <person name="Meldrim J."/>
            <person name="Meneus L."/>
            <person name="Mihai O."/>
            <person name="Mihalev A."/>
            <person name="Mihova T."/>
            <person name="Mittelman R."/>
            <person name="Mlenga V."/>
            <person name="Montmayeur A."/>
            <person name="Mulrain L."/>
            <person name="Navidi A."/>
            <person name="Naylor J."/>
            <person name="Negash T."/>
            <person name="Nguyen T."/>
            <person name="Nguyen N."/>
            <person name="Nicol R."/>
            <person name="Norbu C."/>
            <person name="Norbu N."/>
            <person name="Novod N."/>
            <person name="O'Neill B."/>
            <person name="Osman S."/>
            <person name="Markiewicz E."/>
            <person name="Oyono O.L."/>
            <person name="Patti C."/>
            <person name="Phunkhang P."/>
            <person name="Pierre F."/>
            <person name="Priest M."/>
            <person name="Raghuraman S."/>
            <person name="Rege F."/>
            <person name="Reyes R."/>
            <person name="Rise C."/>
            <person name="Rogov P."/>
            <person name="Ross K."/>
            <person name="Ryan E."/>
            <person name="Settipalli S."/>
            <person name="Shea T."/>
            <person name="Sherpa N."/>
            <person name="Shi L."/>
            <person name="Shih D."/>
            <person name="Sparrow T."/>
            <person name="Spaulding J."/>
            <person name="Stalker J."/>
            <person name="Stange-Thomann N."/>
            <person name="Stavropoulos S."/>
            <person name="Stone C."/>
            <person name="Strader C."/>
            <person name="Tesfaye S."/>
            <person name="Thomson T."/>
            <person name="Thoulutsang Y."/>
            <person name="Thoulutsang D."/>
            <person name="Topham K."/>
            <person name="Topping I."/>
            <person name="Tsamla T."/>
            <person name="Vassiliev H."/>
            <person name="Vo A."/>
            <person name="Wangchuk T."/>
            <person name="Wangdi T."/>
            <person name="Weiand M."/>
            <person name="Wilkinson J."/>
            <person name="Wilson A."/>
            <person name="Yadav S."/>
            <person name="Young G."/>
            <person name="Yu Q."/>
            <person name="Zembek L."/>
            <person name="Zhong D."/>
            <person name="Zimmer A."/>
            <person name="Zwirko Z."/>
            <person name="Jaffe D.B."/>
            <person name="Alvarez P."/>
            <person name="Brockman W."/>
            <person name="Butler J."/>
            <person name="Chin C."/>
            <person name="Gnerre S."/>
            <person name="Grabherr M."/>
            <person name="Kleber M."/>
            <person name="Mauceli E."/>
            <person name="MacCallum I."/>
        </authorList>
    </citation>
    <scope>NUCLEOTIDE SEQUENCE [LARGE SCALE GENOMIC DNA]</scope>
    <source>
        <strain evidence="5">Mixed</strain>
        <strain evidence="7">mosaic</strain>
    </source>
</reference>
<dbReference type="Proteomes" id="UP000035880">
    <property type="component" value="Chromosome 2L"/>
</dbReference>
<proteinExistence type="predicted"/>
<dbReference type="AlphaFoldDB" id="B4Q474"/>
<gene>
    <name evidence="5" type="primary">Dsim\GD22109</name>
    <name evidence="5" type="ORF">Dsim_GD22109</name>
    <name evidence="6" type="ORF">Dsimw501_GD22109</name>
</gene>
<accession>B4Q474</accession>
<organism evidence="5 7">
    <name type="scientific">Drosophila simulans</name>
    <name type="common">Fruit fly</name>
    <dbReference type="NCBI Taxonomy" id="7240"/>
    <lineage>
        <taxon>Eukaryota</taxon>
        <taxon>Metazoa</taxon>
        <taxon>Ecdysozoa</taxon>
        <taxon>Arthropoda</taxon>
        <taxon>Hexapoda</taxon>
        <taxon>Insecta</taxon>
        <taxon>Pterygota</taxon>
        <taxon>Neoptera</taxon>
        <taxon>Endopterygota</taxon>
        <taxon>Diptera</taxon>
        <taxon>Brachycera</taxon>
        <taxon>Muscomorpha</taxon>
        <taxon>Ephydroidea</taxon>
        <taxon>Drosophilidae</taxon>
        <taxon>Drosophila</taxon>
        <taxon>Sophophora</taxon>
    </lineage>
</organism>
<dbReference type="Proteomes" id="UP000000304">
    <property type="component" value="Chromosome 2L"/>
</dbReference>
<dbReference type="InterPro" id="IPR035979">
    <property type="entry name" value="RBD_domain_sf"/>
</dbReference>
<keyword evidence="7" id="KW-1185">Reference proteome</keyword>
<dbReference type="PROSITE" id="PS50102">
    <property type="entry name" value="RRM"/>
    <property type="match status" value="1"/>
</dbReference>
<dbReference type="GO" id="GO:0003729">
    <property type="term" value="F:mRNA binding"/>
    <property type="evidence" value="ECO:0007669"/>
    <property type="project" value="TreeGrafter"/>
</dbReference>
<evidence type="ECO:0000313" key="7">
    <source>
        <dbReference type="Proteomes" id="UP000000304"/>
    </source>
</evidence>
<dbReference type="InterPro" id="IPR000504">
    <property type="entry name" value="RRM_dom"/>
</dbReference>
<evidence type="ECO:0000256" key="2">
    <source>
        <dbReference type="PROSITE-ProRule" id="PRU00176"/>
    </source>
</evidence>
<sequence>MSDKMKMSLDDIIMMQSKKNKFINTKKGRVQGGSIRKPKSGGGLRGIQRSRNGTGFIQKSNFKQEHALKPPSRPTFVMVCNLDYGVDDDDIMELFNQDGLVEKALVHYDRNGSSLGTAQLSFKFREDAFQIIRQFHGVRLDGRRLKLHLVRNTRNFRRPEIEDLSSQTGSFQTRSMRNGSQRSRSYRKGSFQPRPFKKNKSRAFKAFEQN</sequence>
<dbReference type="EMBL" id="CM000361">
    <property type="protein sequence ID" value="EDX04824.1"/>
    <property type="molecule type" value="Genomic_DNA"/>
</dbReference>
<dbReference type="PANTHER" id="PTHR19965:SF82">
    <property type="entry name" value="THO COMPLEX SUBUNIT 4"/>
    <property type="match status" value="1"/>
</dbReference>
<dbReference type="InterPro" id="IPR012677">
    <property type="entry name" value="Nucleotide-bd_a/b_plait_sf"/>
</dbReference>
<dbReference type="GO" id="GO:0006406">
    <property type="term" value="P:mRNA export from nucleus"/>
    <property type="evidence" value="ECO:0007669"/>
    <property type="project" value="TreeGrafter"/>
</dbReference>
<dbReference type="Gene3D" id="3.30.70.330">
    <property type="match status" value="1"/>
</dbReference>
<feature type="region of interest" description="Disordered" evidence="3">
    <location>
        <begin position="30"/>
        <end position="51"/>
    </location>
</feature>
<dbReference type="OMA" id="DDIIMMQ"/>
<dbReference type="Bgee" id="FBgn0193520">
    <property type="expression patterns" value="Expressed in male reproductive system and 3 other cell types or tissues"/>
</dbReference>
<feature type="region of interest" description="Disordered" evidence="3">
    <location>
        <begin position="161"/>
        <end position="210"/>
    </location>
</feature>
<evidence type="ECO:0000313" key="6">
    <source>
        <dbReference type="EMBL" id="KMY89942.1"/>
    </source>
</evidence>
<reference evidence="6" key="4">
    <citation type="submission" date="2014-06" db="EMBL/GenBank/DDBJ databases">
        <authorList>
            <person name="Hu T."/>
            <person name="Eisen M.B."/>
            <person name="Thornton K.R."/>
            <person name="Andolfatto P."/>
        </authorList>
    </citation>
    <scope>NUCLEOTIDE SEQUENCE</scope>
    <source>
        <strain evidence="6">W501</strain>
    </source>
</reference>
<keyword evidence="1 2" id="KW-0694">RNA-binding</keyword>
<protein>
    <submittedName>
        <fullName evidence="5">GD22109</fullName>
    </submittedName>
</protein>
<dbReference type="KEGG" id="dsi:Dsimw501_GD22109"/>
<dbReference type="PANTHER" id="PTHR19965">
    <property type="entry name" value="RNA AND EXPORT FACTOR BINDING PROTEIN"/>
    <property type="match status" value="1"/>
</dbReference>
<dbReference type="EMBL" id="CM002910">
    <property type="protein sequence ID" value="KMY89942.1"/>
    <property type="molecule type" value="Genomic_DNA"/>
</dbReference>
<dbReference type="InterPro" id="IPR051229">
    <property type="entry name" value="ALYREF_mRNA_export"/>
</dbReference>
<feature type="compositionally biased region" description="Polar residues" evidence="3">
    <location>
        <begin position="164"/>
        <end position="183"/>
    </location>
</feature>
<evidence type="ECO:0000256" key="3">
    <source>
        <dbReference type="SAM" id="MobiDB-lite"/>
    </source>
</evidence>
<dbReference type="HOGENOM" id="CLU_052367_3_0_1"/>
<reference evidence="6" key="3">
    <citation type="journal article" date="2013" name="Genome Res.">
        <title>A second-generation assembly of the Drosophila simulans genome provides new insights into patterns of lineage-specific divergence.</title>
        <authorList>
            <person name="Hu T.T."/>
            <person name="Eisen M.B."/>
            <person name="Thornton K.R."/>
            <person name="Andolfatto P."/>
        </authorList>
    </citation>
    <scope>NUCLEOTIDE SEQUENCE [LARGE SCALE GENOMIC DNA]</scope>
    <source>
        <strain evidence="6">W501</strain>
    </source>
</reference>
<dbReference type="SUPFAM" id="SSF54928">
    <property type="entry name" value="RNA-binding domain, RBD"/>
    <property type="match status" value="1"/>
</dbReference>
<dbReference type="SMART" id="SM00360">
    <property type="entry name" value="RRM"/>
    <property type="match status" value="1"/>
</dbReference>
<dbReference type="GO" id="GO:0005634">
    <property type="term" value="C:nucleus"/>
    <property type="evidence" value="ECO:0007669"/>
    <property type="project" value="TreeGrafter"/>
</dbReference>
<feature type="domain" description="RRM" evidence="4">
    <location>
        <begin position="75"/>
        <end position="152"/>
    </location>
</feature>
<evidence type="ECO:0000256" key="1">
    <source>
        <dbReference type="ARBA" id="ARBA00022884"/>
    </source>
</evidence>
<dbReference type="OrthoDB" id="1049195at2759"/>